<dbReference type="SUPFAM" id="SSF47323">
    <property type="entry name" value="Anticodon-binding domain of a subclass of class I aminoacyl-tRNA synthetases"/>
    <property type="match status" value="1"/>
</dbReference>
<keyword evidence="6 10" id="KW-0648">Protein biosynthesis</keyword>
<feature type="domain" description="Methionyl/Valyl/Leucyl/Isoleucyl-tRNA synthetase anticodon-binding" evidence="13">
    <location>
        <begin position="685"/>
        <end position="841"/>
    </location>
</feature>
<dbReference type="HAMAP" id="MF_02002">
    <property type="entry name" value="Ile_tRNA_synth_type1"/>
    <property type="match status" value="1"/>
</dbReference>
<comment type="domain">
    <text evidence="10">IleRS has two distinct active sites: one for aminoacylation and one for editing. The misactivated valine is translocated from the active site to the editing site, which sterically excludes the correctly activated isoleucine. The single editing site contains two valyl binding pockets, one specific for each substrate (Val-AMP or Val-tRNA(Ile)).</text>
</comment>
<evidence type="ECO:0000313" key="15">
    <source>
        <dbReference type="Proteomes" id="UP000006556"/>
    </source>
</evidence>
<dbReference type="InterPro" id="IPR033708">
    <property type="entry name" value="Anticodon_Ile_BEm"/>
</dbReference>
<dbReference type="SUPFAM" id="SSF50677">
    <property type="entry name" value="ValRS/IleRS/LeuRS editing domain"/>
    <property type="match status" value="1"/>
</dbReference>
<dbReference type="HOGENOM" id="CLU_001493_7_0_9"/>
<feature type="binding site" evidence="10">
    <location>
        <position position="901"/>
    </location>
    <ligand>
        <name>Zn(2+)</name>
        <dbReference type="ChEBI" id="CHEBI:29105"/>
    </ligand>
</feature>
<evidence type="ECO:0000256" key="8">
    <source>
        <dbReference type="ARBA" id="ARBA00025217"/>
    </source>
</evidence>
<proteinExistence type="inferred from homology"/>
<keyword evidence="4 10" id="KW-0547">Nucleotide-binding</keyword>
<comment type="catalytic activity">
    <reaction evidence="9 10">
        <text>tRNA(Ile) + L-isoleucine + ATP = L-isoleucyl-tRNA(Ile) + AMP + diphosphate</text>
        <dbReference type="Rhea" id="RHEA:11060"/>
        <dbReference type="Rhea" id="RHEA-COMP:9666"/>
        <dbReference type="Rhea" id="RHEA-COMP:9695"/>
        <dbReference type="ChEBI" id="CHEBI:30616"/>
        <dbReference type="ChEBI" id="CHEBI:33019"/>
        <dbReference type="ChEBI" id="CHEBI:58045"/>
        <dbReference type="ChEBI" id="CHEBI:78442"/>
        <dbReference type="ChEBI" id="CHEBI:78528"/>
        <dbReference type="ChEBI" id="CHEBI:456215"/>
        <dbReference type="EC" id="6.1.1.5"/>
    </reaction>
</comment>
<keyword evidence="10" id="KW-0479">Metal-binding</keyword>
<dbReference type="GO" id="GO:0005829">
    <property type="term" value="C:cytosol"/>
    <property type="evidence" value="ECO:0007669"/>
    <property type="project" value="TreeGrafter"/>
</dbReference>
<feature type="domain" description="Zinc finger FPG/IleRS-type" evidence="12">
    <location>
        <begin position="898"/>
        <end position="927"/>
    </location>
</feature>
<evidence type="ECO:0000256" key="7">
    <source>
        <dbReference type="ARBA" id="ARBA00023146"/>
    </source>
</evidence>
<dbReference type="InterPro" id="IPR009080">
    <property type="entry name" value="tRNAsynth_Ia_anticodon-bd"/>
</dbReference>
<evidence type="ECO:0000256" key="9">
    <source>
        <dbReference type="ARBA" id="ARBA00048359"/>
    </source>
</evidence>
<dbReference type="Gene3D" id="1.10.730.20">
    <property type="match status" value="1"/>
</dbReference>
<evidence type="ECO:0000256" key="5">
    <source>
        <dbReference type="ARBA" id="ARBA00022840"/>
    </source>
</evidence>
<dbReference type="GO" id="GO:0005524">
    <property type="term" value="F:ATP binding"/>
    <property type="evidence" value="ECO:0007669"/>
    <property type="project" value="UniProtKB-UniRule"/>
</dbReference>
<keyword evidence="3 10" id="KW-0436">Ligase</keyword>
<dbReference type="Pfam" id="PF06827">
    <property type="entry name" value="zf-FPG_IleRS"/>
    <property type="match status" value="1"/>
</dbReference>
<evidence type="ECO:0000259" key="13">
    <source>
        <dbReference type="Pfam" id="PF08264"/>
    </source>
</evidence>
<name>A5D179_PELTS</name>
<feature type="binding site" evidence="10">
    <location>
        <position position="904"/>
    </location>
    <ligand>
        <name>Zn(2+)</name>
        <dbReference type="ChEBI" id="CHEBI:29105"/>
    </ligand>
</feature>
<dbReference type="FunFam" id="1.10.730.20:FF:000001">
    <property type="entry name" value="Isoleucine--tRNA ligase"/>
    <property type="match status" value="1"/>
</dbReference>
<comment type="cofactor">
    <cofactor evidence="10">
        <name>Zn(2+)</name>
        <dbReference type="ChEBI" id="CHEBI:29105"/>
    </cofactor>
    <text evidence="10">Binds 1 zinc ion per subunit.</text>
</comment>
<dbReference type="InterPro" id="IPR002300">
    <property type="entry name" value="aa-tRNA-synth_Ia"/>
</dbReference>
<dbReference type="AlphaFoldDB" id="A5D179"/>
<evidence type="ECO:0000313" key="14">
    <source>
        <dbReference type="EMBL" id="BAF60001.1"/>
    </source>
</evidence>
<dbReference type="PANTHER" id="PTHR42765">
    <property type="entry name" value="SOLEUCYL-TRNA SYNTHETASE"/>
    <property type="match status" value="1"/>
</dbReference>
<reference evidence="15" key="1">
    <citation type="journal article" date="2008" name="Genome Res.">
        <title>The genome of Pelotomaculum thermopropionicum reveals niche-associated evolution in anaerobic microbiota.</title>
        <authorList>
            <person name="Kosaka T."/>
            <person name="Kato S."/>
            <person name="Shimoyama T."/>
            <person name="Ishii S."/>
            <person name="Abe T."/>
            <person name="Watanabe K."/>
        </authorList>
    </citation>
    <scope>NUCLEOTIDE SEQUENCE [LARGE SCALE GENOMIC DNA]</scope>
    <source>
        <strain evidence="15">DSM 13744 / JCM 10971 / SI</strain>
    </source>
</reference>
<dbReference type="PANTHER" id="PTHR42765:SF1">
    <property type="entry name" value="ISOLEUCINE--TRNA LIGASE, MITOCHONDRIAL"/>
    <property type="match status" value="1"/>
</dbReference>
<dbReference type="GO" id="GO:0008270">
    <property type="term" value="F:zinc ion binding"/>
    <property type="evidence" value="ECO:0007669"/>
    <property type="project" value="UniProtKB-UniRule"/>
</dbReference>
<dbReference type="InterPro" id="IPR023585">
    <property type="entry name" value="Ile-tRNA-ligase_type1"/>
</dbReference>
<dbReference type="GO" id="GO:0000049">
    <property type="term" value="F:tRNA binding"/>
    <property type="evidence" value="ECO:0007669"/>
    <property type="project" value="InterPro"/>
</dbReference>
<dbReference type="SUPFAM" id="SSF52374">
    <property type="entry name" value="Nucleotidylyl transferase"/>
    <property type="match status" value="1"/>
</dbReference>
<dbReference type="PRINTS" id="PR00984">
    <property type="entry name" value="TRNASYNTHILE"/>
</dbReference>
<dbReference type="CDD" id="cd07960">
    <property type="entry name" value="Anticodon_Ia_Ile_BEm"/>
    <property type="match status" value="1"/>
</dbReference>
<feature type="binding site" evidence="10">
    <location>
        <position position="921"/>
    </location>
    <ligand>
        <name>Zn(2+)</name>
        <dbReference type="ChEBI" id="CHEBI:29105"/>
    </ligand>
</feature>
<feature type="binding site" evidence="10">
    <location>
        <position position="561"/>
    </location>
    <ligand>
        <name>L-isoleucyl-5'-AMP</name>
        <dbReference type="ChEBI" id="CHEBI:178002"/>
    </ligand>
</feature>
<dbReference type="InterPro" id="IPR009008">
    <property type="entry name" value="Val/Leu/Ile-tRNA-synth_edit"/>
</dbReference>
<evidence type="ECO:0000256" key="2">
    <source>
        <dbReference type="ARBA" id="ARBA00022490"/>
    </source>
</evidence>
<accession>A5D179</accession>
<feature type="short sequence motif" description="'KMSKS' region" evidence="10">
    <location>
        <begin position="602"/>
        <end position="606"/>
    </location>
</feature>
<comment type="subcellular location">
    <subcellularLocation>
        <location evidence="10">Cytoplasm</location>
    </subcellularLocation>
</comment>
<evidence type="ECO:0000256" key="6">
    <source>
        <dbReference type="ARBA" id="ARBA00022917"/>
    </source>
</evidence>
<evidence type="ECO:0000256" key="1">
    <source>
        <dbReference type="ARBA" id="ARBA00006887"/>
    </source>
</evidence>
<feature type="binding site" evidence="10">
    <location>
        <position position="924"/>
    </location>
    <ligand>
        <name>Zn(2+)</name>
        <dbReference type="ChEBI" id="CHEBI:29105"/>
    </ligand>
</feature>
<feature type="binding site" evidence="10">
    <location>
        <position position="605"/>
    </location>
    <ligand>
        <name>ATP</name>
        <dbReference type="ChEBI" id="CHEBI:30616"/>
    </ligand>
</feature>
<sequence length="932" mass="105819">MEKMDYSKTLNLPRTNFPMRANLPEREPEILKFWDEIDIYKKVQEKNKGRPKFILHDGPPYANGHIHLGTALNKILKDIIVKFHSMDGYDAPYVPGWDTHGLPIEQQAIKAFGLNRHDIHPVEFRRKCKEFALKFVDIQREEFKRLGVRGQWDKPYLTLMPHYEARQIGVFGEMARKGYIYKGLKPVYWCAACETALAEAEVEYGDKQSASIYVRFPVKDGKGILPEENTYVVIWTTTPWTLPANVAISLHPDFKYVLIRSGGEKYLVAGDLLDNFLEAVGMSGAETVGEYKGFELERVECGHPFMDRISLLILGEHVTLDQGTGCVHTAPGHGMEDFIVGRQYGLPVISPVDGKGRFTGEGGIFAGQFYLDANRSIIEELDRRGHLMKCSTILHQYPHCWRCKKPVFFRATEQWFASIDGFRQAALDAIRKVRWIPEWGEERIYNMVAGRGDWCISRQRSWGVPIPIFYCKNCGEILISSETIGYLQKLFRKHGSDVWFAREAADLLPPGVTCRRCGGGEFVKETDIMDVWFDSGTSHMGVLDEPSIWPDLRWPADLYLEGSDQHRGWFNSSLSTSVAVTGQAPYRMVLTHGFVVDEQGRKMSKSLGNVIDPAKVIKQMGADILRLWVSSADYRGDLAVSQNILKQMTESYRKIRNTCRFLLGNLYDFDPAGDRVEYGQMHEVDRWALVRLQKLIQKVIAAYRNYEYHVVYHAVHGFCVVDMSALYLDIIKDRLYTAPARSTARRAAQTVLYEVLVALVRLIAPVLAFTSEEIWQYVPGDKGGAISVQLTDMPEVKEEFLDDELEERWERLLAVRGEVTRALEAARREKLIGNSLEAAVELYAGEELHNFLESMAAELATVFIVSEVVLGRLDGAPEAAWKSDSIPELAIFVRQAKGKKCERCWMYHEGVGIDSGHPAVCPRCAEVLKGLD</sequence>
<dbReference type="Gene3D" id="3.40.50.620">
    <property type="entry name" value="HUPs"/>
    <property type="match status" value="2"/>
</dbReference>
<comment type="function">
    <text evidence="8 10">Catalyzes the attachment of isoleucine to tRNA(Ile). As IleRS can inadvertently accommodate and process structurally similar amino acids such as valine, to avoid such errors it has two additional distinct tRNA(Ile)-dependent editing activities. One activity is designated as 'pretransfer' editing and involves the hydrolysis of activated Val-AMP. The other activity is designated 'posttransfer' editing and involves deacylation of mischarged Val-tRNA(Ile).</text>
</comment>
<dbReference type="Pfam" id="PF08264">
    <property type="entry name" value="Anticodon_1"/>
    <property type="match status" value="1"/>
</dbReference>
<comment type="subunit">
    <text evidence="10">Monomer.</text>
</comment>
<evidence type="ECO:0000259" key="11">
    <source>
        <dbReference type="Pfam" id="PF00133"/>
    </source>
</evidence>
<protein>
    <recommendedName>
        <fullName evidence="10">Isoleucine--tRNA ligase</fullName>
        <ecNumber evidence="10">6.1.1.5</ecNumber>
    </recommendedName>
    <alternativeName>
        <fullName evidence="10">Isoleucyl-tRNA synthetase</fullName>
        <shortName evidence="10">IleRS</shortName>
    </alternativeName>
</protein>
<dbReference type="CDD" id="cd00818">
    <property type="entry name" value="IleRS_core"/>
    <property type="match status" value="1"/>
</dbReference>
<dbReference type="FunFam" id="3.40.50.620:FF:000152">
    <property type="entry name" value="Isoleucine--tRNA ligase"/>
    <property type="match status" value="1"/>
</dbReference>
<dbReference type="InterPro" id="IPR013155">
    <property type="entry name" value="M/V/L/I-tRNA-synth_anticd-bd"/>
</dbReference>
<keyword evidence="7 10" id="KW-0030">Aminoacyl-tRNA synthetase</keyword>
<keyword evidence="5 10" id="KW-0067">ATP-binding</keyword>
<comment type="similarity">
    <text evidence="1 10">Belongs to the class-I aminoacyl-tRNA synthetase family. IleS type 1 subfamily.</text>
</comment>
<feature type="domain" description="Aminoacyl-tRNA synthetase class Ia" evidence="11">
    <location>
        <begin position="30"/>
        <end position="640"/>
    </location>
</feature>
<dbReference type="NCBIfam" id="TIGR00392">
    <property type="entry name" value="ileS"/>
    <property type="match status" value="1"/>
</dbReference>
<organism evidence="14 15">
    <name type="scientific">Pelotomaculum thermopropionicum (strain DSM 13744 / JCM 10971 / SI)</name>
    <dbReference type="NCBI Taxonomy" id="370438"/>
    <lineage>
        <taxon>Bacteria</taxon>
        <taxon>Bacillati</taxon>
        <taxon>Bacillota</taxon>
        <taxon>Clostridia</taxon>
        <taxon>Eubacteriales</taxon>
        <taxon>Desulfotomaculaceae</taxon>
        <taxon>Pelotomaculum</taxon>
    </lineage>
</organism>
<gene>
    <name evidence="14" type="primary">IleS</name>
    <name evidence="10" type="synonym">ileS</name>
    <name evidence="14" type="ordered locus">PTH_1820</name>
</gene>
<dbReference type="GO" id="GO:0002161">
    <property type="term" value="F:aminoacyl-tRNA deacylase activity"/>
    <property type="evidence" value="ECO:0007669"/>
    <property type="project" value="InterPro"/>
</dbReference>
<evidence type="ECO:0000256" key="3">
    <source>
        <dbReference type="ARBA" id="ARBA00022598"/>
    </source>
</evidence>
<dbReference type="Gene3D" id="1.10.10.830">
    <property type="entry name" value="Ile-tRNA synthetase CP2 domain-like"/>
    <property type="match status" value="1"/>
</dbReference>
<dbReference type="GO" id="GO:0004822">
    <property type="term" value="F:isoleucine-tRNA ligase activity"/>
    <property type="evidence" value="ECO:0007669"/>
    <property type="project" value="UniProtKB-UniRule"/>
</dbReference>
<dbReference type="Proteomes" id="UP000006556">
    <property type="component" value="Chromosome"/>
</dbReference>
<keyword evidence="10" id="KW-0862">Zinc</keyword>
<dbReference type="Gene3D" id="3.90.740.10">
    <property type="entry name" value="Valyl/Leucyl/Isoleucyl-tRNA synthetase, editing domain"/>
    <property type="match status" value="1"/>
</dbReference>
<dbReference type="KEGG" id="pth:PTH_1820"/>
<evidence type="ECO:0000259" key="12">
    <source>
        <dbReference type="Pfam" id="PF06827"/>
    </source>
</evidence>
<dbReference type="EC" id="6.1.1.5" evidence="10"/>
<dbReference type="STRING" id="370438.PTH_1820"/>
<dbReference type="InterPro" id="IPR050081">
    <property type="entry name" value="Ile-tRNA_ligase"/>
</dbReference>
<dbReference type="PROSITE" id="PS00178">
    <property type="entry name" value="AA_TRNA_LIGASE_I"/>
    <property type="match status" value="1"/>
</dbReference>
<dbReference type="InterPro" id="IPR014729">
    <property type="entry name" value="Rossmann-like_a/b/a_fold"/>
</dbReference>
<dbReference type="InterPro" id="IPR010663">
    <property type="entry name" value="Znf_FPG/IleRS"/>
</dbReference>
<dbReference type="eggNOG" id="COG0060">
    <property type="taxonomic scope" value="Bacteria"/>
</dbReference>
<feature type="short sequence motif" description="'HIGH' region" evidence="10">
    <location>
        <begin position="60"/>
        <end position="70"/>
    </location>
</feature>
<dbReference type="InterPro" id="IPR002301">
    <property type="entry name" value="Ile-tRNA-ligase"/>
</dbReference>
<keyword evidence="2 10" id="KW-0963">Cytoplasm</keyword>
<keyword evidence="15" id="KW-1185">Reference proteome</keyword>
<dbReference type="GO" id="GO:0006428">
    <property type="term" value="P:isoleucyl-tRNA aminoacylation"/>
    <property type="evidence" value="ECO:0007669"/>
    <property type="project" value="UniProtKB-UniRule"/>
</dbReference>
<dbReference type="EMBL" id="AP009389">
    <property type="protein sequence ID" value="BAF60001.1"/>
    <property type="molecule type" value="Genomic_DNA"/>
</dbReference>
<evidence type="ECO:0000256" key="10">
    <source>
        <dbReference type="HAMAP-Rule" id="MF_02002"/>
    </source>
</evidence>
<evidence type="ECO:0000256" key="4">
    <source>
        <dbReference type="ARBA" id="ARBA00022741"/>
    </source>
</evidence>
<dbReference type="InterPro" id="IPR001412">
    <property type="entry name" value="aa-tRNA-synth_I_CS"/>
</dbReference>
<dbReference type="Pfam" id="PF00133">
    <property type="entry name" value="tRNA-synt_1"/>
    <property type="match status" value="1"/>
</dbReference>